<keyword evidence="2" id="KW-1185">Reference proteome</keyword>
<dbReference type="RefSeq" id="WP_141370198.1">
    <property type="nucleotide sequence ID" value="NZ_BJLQ01000014.1"/>
</dbReference>
<protein>
    <submittedName>
        <fullName evidence="1">Uncharacterized protein</fullName>
    </submittedName>
</protein>
<dbReference type="Proteomes" id="UP000320461">
    <property type="component" value="Unassembled WGS sequence"/>
</dbReference>
<evidence type="ECO:0000313" key="1">
    <source>
        <dbReference type="EMBL" id="GEA84403.1"/>
    </source>
</evidence>
<gene>
    <name evidence="1" type="ORF">CGE01nite_16540</name>
</gene>
<dbReference type="AlphaFoldDB" id="A0A4Y3KKH7"/>
<reference evidence="1 2" key="1">
    <citation type="submission" date="2019-06" db="EMBL/GenBank/DDBJ databases">
        <title>Whole genome shotgun sequence of Cellulomonas gelida NBRC 3748.</title>
        <authorList>
            <person name="Hosoyama A."/>
            <person name="Uohara A."/>
            <person name="Ohji S."/>
            <person name="Ichikawa N."/>
        </authorList>
    </citation>
    <scope>NUCLEOTIDE SEQUENCE [LARGE SCALE GENOMIC DNA]</scope>
    <source>
        <strain evidence="1 2">NBRC 3748</strain>
    </source>
</reference>
<name>A0A4Y3KKH7_9CELL</name>
<organism evidence="1 2">
    <name type="scientific">Cellulomonas gelida</name>
    <dbReference type="NCBI Taxonomy" id="1712"/>
    <lineage>
        <taxon>Bacteria</taxon>
        <taxon>Bacillati</taxon>
        <taxon>Actinomycetota</taxon>
        <taxon>Actinomycetes</taxon>
        <taxon>Micrococcales</taxon>
        <taxon>Cellulomonadaceae</taxon>
        <taxon>Cellulomonas</taxon>
    </lineage>
</organism>
<sequence>MSIGNPWIGAWNKIIGDGLATAEDVLSRTAVPSSARAAWYPVRDGLREIRDEMQTLSRQATTASLNRDLVPQARVRVLKEYREQAREKIAPNASAVTAAVQRTIEILREASSPQRPAPHDAAQETAILGIKADLQMVLAPAGTGLDLTARLRRLLERALRDGDTLRAWVLCSQWGEDYLTSRDAEQYVSSWSIYLSETLSKFTPAGQIGEVRNAYDDLTNPQTGATGIVLAMNTLIDRVLNEMVEAAVRAEGNAIVLTPSLT</sequence>
<comment type="caution">
    <text evidence="1">The sequence shown here is derived from an EMBL/GenBank/DDBJ whole genome shotgun (WGS) entry which is preliminary data.</text>
</comment>
<accession>A0A4Y3KKH7</accession>
<dbReference type="EMBL" id="BJLQ01000014">
    <property type="protein sequence ID" value="GEA84403.1"/>
    <property type="molecule type" value="Genomic_DNA"/>
</dbReference>
<evidence type="ECO:0000313" key="2">
    <source>
        <dbReference type="Proteomes" id="UP000320461"/>
    </source>
</evidence>
<proteinExistence type="predicted"/>